<comment type="caution">
    <text evidence="2">The sequence shown here is derived from an EMBL/GenBank/DDBJ whole genome shotgun (WGS) entry which is preliminary data.</text>
</comment>
<feature type="region of interest" description="Disordered" evidence="1">
    <location>
        <begin position="45"/>
        <end position="86"/>
    </location>
</feature>
<gene>
    <name evidence="2" type="ORF">VPNG_07320</name>
</gene>
<name>A0A423WV11_9PEZI</name>
<evidence type="ECO:0000256" key="1">
    <source>
        <dbReference type="SAM" id="MobiDB-lite"/>
    </source>
</evidence>
<feature type="compositionally biased region" description="Polar residues" evidence="1">
    <location>
        <begin position="59"/>
        <end position="74"/>
    </location>
</feature>
<accession>A0A423WV11</accession>
<evidence type="ECO:0000313" key="3">
    <source>
        <dbReference type="Proteomes" id="UP000285146"/>
    </source>
</evidence>
<dbReference type="AlphaFoldDB" id="A0A423WV11"/>
<sequence>MDNQHQPSRDSLDLARKHVRALTDGGVSRQALLRALLEQEANNGLPALPSAASPQPQLRSNAPVSRTLSLSQARSPKAPWPGTISV</sequence>
<evidence type="ECO:0000313" key="2">
    <source>
        <dbReference type="EMBL" id="ROW07155.1"/>
    </source>
</evidence>
<feature type="compositionally biased region" description="Low complexity" evidence="1">
    <location>
        <begin position="45"/>
        <end position="58"/>
    </location>
</feature>
<organism evidence="2 3">
    <name type="scientific">Cytospora leucostoma</name>
    <dbReference type="NCBI Taxonomy" id="1230097"/>
    <lineage>
        <taxon>Eukaryota</taxon>
        <taxon>Fungi</taxon>
        <taxon>Dikarya</taxon>
        <taxon>Ascomycota</taxon>
        <taxon>Pezizomycotina</taxon>
        <taxon>Sordariomycetes</taxon>
        <taxon>Sordariomycetidae</taxon>
        <taxon>Diaporthales</taxon>
        <taxon>Cytosporaceae</taxon>
        <taxon>Cytospora</taxon>
    </lineage>
</organism>
<dbReference type="EMBL" id="LKEB01000039">
    <property type="protein sequence ID" value="ROW07155.1"/>
    <property type="molecule type" value="Genomic_DNA"/>
</dbReference>
<dbReference type="InParanoid" id="A0A423WV11"/>
<protein>
    <submittedName>
        <fullName evidence="2">Uncharacterized protein</fullName>
    </submittedName>
</protein>
<keyword evidence="3" id="KW-1185">Reference proteome</keyword>
<reference evidence="2 3" key="1">
    <citation type="submission" date="2015-09" db="EMBL/GenBank/DDBJ databases">
        <title>Host preference determinants of Valsa canker pathogens revealed by comparative genomics.</title>
        <authorList>
            <person name="Yin Z."/>
            <person name="Huang L."/>
        </authorList>
    </citation>
    <scope>NUCLEOTIDE SEQUENCE [LARGE SCALE GENOMIC DNA]</scope>
    <source>
        <strain evidence="2 3">SXYLt</strain>
    </source>
</reference>
<dbReference type="Proteomes" id="UP000285146">
    <property type="component" value="Unassembled WGS sequence"/>
</dbReference>
<proteinExistence type="predicted"/>